<dbReference type="EMBL" id="WIXE01008070">
    <property type="protein sequence ID" value="KAK5979713.1"/>
    <property type="molecule type" value="Genomic_DNA"/>
</dbReference>
<organism evidence="1 2">
    <name type="scientific">Trichostrongylus colubriformis</name>
    <name type="common">Black scour worm</name>
    <dbReference type="NCBI Taxonomy" id="6319"/>
    <lineage>
        <taxon>Eukaryota</taxon>
        <taxon>Metazoa</taxon>
        <taxon>Ecdysozoa</taxon>
        <taxon>Nematoda</taxon>
        <taxon>Chromadorea</taxon>
        <taxon>Rhabditida</taxon>
        <taxon>Rhabditina</taxon>
        <taxon>Rhabditomorpha</taxon>
        <taxon>Strongyloidea</taxon>
        <taxon>Trichostrongylidae</taxon>
        <taxon>Trichostrongylus</taxon>
    </lineage>
</organism>
<evidence type="ECO:0000313" key="2">
    <source>
        <dbReference type="Proteomes" id="UP001331761"/>
    </source>
</evidence>
<dbReference type="AlphaFoldDB" id="A0AAN8IQM7"/>
<accession>A0AAN8IQM7</accession>
<reference evidence="1 2" key="1">
    <citation type="submission" date="2019-10" db="EMBL/GenBank/DDBJ databases">
        <title>Assembly and Annotation for the nematode Trichostrongylus colubriformis.</title>
        <authorList>
            <person name="Martin J."/>
        </authorList>
    </citation>
    <scope>NUCLEOTIDE SEQUENCE [LARGE SCALE GENOMIC DNA]</scope>
    <source>
        <strain evidence="1">G859</strain>
        <tissue evidence="1">Whole worm</tissue>
    </source>
</reference>
<dbReference type="Proteomes" id="UP001331761">
    <property type="component" value="Unassembled WGS sequence"/>
</dbReference>
<name>A0AAN8IQM7_TRICO</name>
<sequence length="388" mass="43816">MNCGSASANYGFTAKRISLDECTSVTASTSTEIQYKRTETPCSSAPGRREIRYGCPRPNWHSDVYASTFGTRRRSTGGNELTILHCSENGKCAGRSSSFCGRVSCNLGDQNVRKPPPLVDERPEKQQWCMDAACMATDEERRRRDIQPPLPYWHIATAAARVKQQESENQYNKERAAQAWDRYLAGVSSRPCEYGGQHLEPKDFGCYRRNAPNGGCPRWNQRGRSAQGRICEGERSRGMIYKCGGNVGDAPRAPGEDGECYEKSVHVYERSCKRRGRRHQSAPPGICRPFYGATELEKCSLNAINHLLKAEKELRRVHFTAGNILPQAKQYIEQVDAIHQDLKLFNTEFRELQKQTNEVLEQKGARHFHFVIQGSPTKYRPNAPLPSH</sequence>
<keyword evidence="2" id="KW-1185">Reference proteome</keyword>
<proteinExistence type="predicted"/>
<comment type="caution">
    <text evidence="1">The sequence shown here is derived from an EMBL/GenBank/DDBJ whole genome shotgun (WGS) entry which is preliminary data.</text>
</comment>
<evidence type="ECO:0000313" key="1">
    <source>
        <dbReference type="EMBL" id="KAK5979713.1"/>
    </source>
</evidence>
<gene>
    <name evidence="1" type="ORF">GCK32_009361</name>
</gene>
<protein>
    <submittedName>
        <fullName evidence="1">Uncharacterized protein</fullName>
    </submittedName>
</protein>